<evidence type="ECO:0000313" key="3">
    <source>
        <dbReference type="Proteomes" id="UP000236291"/>
    </source>
</evidence>
<dbReference type="Proteomes" id="UP000236291">
    <property type="component" value="Unassembled WGS sequence"/>
</dbReference>
<dbReference type="AlphaFoldDB" id="A0A2K3KDK9"/>
<evidence type="ECO:0000313" key="2">
    <source>
        <dbReference type="EMBL" id="PNX64387.1"/>
    </source>
</evidence>
<reference evidence="2 3" key="1">
    <citation type="journal article" date="2014" name="Am. J. Bot.">
        <title>Genome assembly and annotation for red clover (Trifolium pratense; Fabaceae).</title>
        <authorList>
            <person name="Istvanek J."/>
            <person name="Jaros M."/>
            <person name="Krenek A."/>
            <person name="Repkova J."/>
        </authorList>
    </citation>
    <scope>NUCLEOTIDE SEQUENCE [LARGE SCALE GENOMIC DNA]</scope>
    <source>
        <strain evidence="3">cv. Tatra</strain>
        <tissue evidence="2">Young leaves</tissue>
    </source>
</reference>
<protein>
    <submittedName>
        <fullName evidence="2">Uncharacterized protein</fullName>
    </submittedName>
</protein>
<feature type="region of interest" description="Disordered" evidence="1">
    <location>
        <begin position="1"/>
        <end position="36"/>
    </location>
</feature>
<feature type="non-terminal residue" evidence="2">
    <location>
        <position position="1"/>
    </location>
</feature>
<evidence type="ECO:0000256" key="1">
    <source>
        <dbReference type="SAM" id="MobiDB-lite"/>
    </source>
</evidence>
<comment type="caution">
    <text evidence="2">The sequence shown here is derived from an EMBL/GenBank/DDBJ whole genome shotgun (WGS) entry which is preliminary data.</text>
</comment>
<name>A0A2K3KDK9_TRIPR</name>
<dbReference type="EMBL" id="ASHM01165224">
    <property type="protein sequence ID" value="PNX64387.1"/>
    <property type="molecule type" value="Genomic_DNA"/>
</dbReference>
<reference evidence="2 3" key="2">
    <citation type="journal article" date="2017" name="Front. Plant Sci.">
        <title>Gene Classification and Mining of Molecular Markers Useful in Red Clover (Trifolium pratense) Breeding.</title>
        <authorList>
            <person name="Istvanek J."/>
            <person name="Dluhosova J."/>
            <person name="Dluhos P."/>
            <person name="Patkova L."/>
            <person name="Nedelnik J."/>
            <person name="Repkova J."/>
        </authorList>
    </citation>
    <scope>NUCLEOTIDE SEQUENCE [LARGE SCALE GENOMIC DNA]</scope>
    <source>
        <strain evidence="3">cv. Tatra</strain>
        <tissue evidence="2">Young leaves</tissue>
    </source>
</reference>
<gene>
    <name evidence="2" type="ORF">L195_g062091</name>
</gene>
<proteinExistence type="predicted"/>
<organism evidence="2 3">
    <name type="scientific">Trifolium pratense</name>
    <name type="common">Red clover</name>
    <dbReference type="NCBI Taxonomy" id="57577"/>
    <lineage>
        <taxon>Eukaryota</taxon>
        <taxon>Viridiplantae</taxon>
        <taxon>Streptophyta</taxon>
        <taxon>Embryophyta</taxon>
        <taxon>Tracheophyta</taxon>
        <taxon>Spermatophyta</taxon>
        <taxon>Magnoliopsida</taxon>
        <taxon>eudicotyledons</taxon>
        <taxon>Gunneridae</taxon>
        <taxon>Pentapetalae</taxon>
        <taxon>rosids</taxon>
        <taxon>fabids</taxon>
        <taxon>Fabales</taxon>
        <taxon>Fabaceae</taxon>
        <taxon>Papilionoideae</taxon>
        <taxon>50 kb inversion clade</taxon>
        <taxon>NPAAA clade</taxon>
        <taxon>Hologalegina</taxon>
        <taxon>IRL clade</taxon>
        <taxon>Trifolieae</taxon>
        <taxon>Trifolium</taxon>
    </lineage>
</organism>
<sequence length="90" mass="9981">SSWRPAPVALRPAQTNRSKQAIPDLSLRPAQTNRSKQAIPDLSWRLGATALLEFPVSSASPVSEFSRQFTTSTKKGINVNKIERDKCKMD</sequence>
<accession>A0A2K3KDK9</accession>